<dbReference type="InterPro" id="IPR036388">
    <property type="entry name" value="WH-like_DNA-bd_sf"/>
</dbReference>
<dbReference type="Pfam" id="PF08279">
    <property type="entry name" value="HTH_11"/>
    <property type="match status" value="1"/>
</dbReference>
<keyword evidence="5" id="KW-1185">Reference proteome</keyword>
<feature type="binding site" evidence="1">
    <location>
        <position position="142"/>
    </location>
    <ligand>
        <name>Ni(2+)</name>
        <dbReference type="ChEBI" id="CHEBI:49786"/>
    </ligand>
</feature>
<evidence type="ECO:0000313" key="5">
    <source>
        <dbReference type="Proteomes" id="UP000051841"/>
    </source>
</evidence>
<dbReference type="Proteomes" id="UP000051841">
    <property type="component" value="Unassembled WGS sequence"/>
</dbReference>
<sequence length="169" mass="18897">MMKMDRKQKVIERITQSEKPLSASALAKELGVSRQIIVGDVALLRASGHKIIATPRGYVIDQPSLGISKTIAVKHDDKDMEKELNLIIDMGGYIENVIVEHPVYGEIKGNMKLKSRYDILKFMEKVNNYDATSLSSLTGGVHLHTIYADSTEILDRIEEALKENGFLLK</sequence>
<accession>A0A0R2HL15</accession>
<dbReference type="InterPro" id="IPR036390">
    <property type="entry name" value="WH_DNA-bd_sf"/>
</dbReference>
<keyword evidence="1" id="KW-0533">Nickel</keyword>
<dbReference type="InterPro" id="IPR026043">
    <property type="entry name" value="NadR"/>
</dbReference>
<dbReference type="EMBL" id="JQBL01000008">
    <property type="protein sequence ID" value="KRN50503.1"/>
    <property type="molecule type" value="Genomic_DNA"/>
</dbReference>
<feature type="binding site" evidence="1">
    <location>
        <position position="83"/>
    </location>
    <ligand>
        <name>Ni(2+)</name>
        <dbReference type="ChEBI" id="CHEBI:49786"/>
    </ligand>
</feature>
<organism evidence="4 5">
    <name type="scientific">Kandleria vitulina DSM 20405</name>
    <dbReference type="NCBI Taxonomy" id="1410657"/>
    <lineage>
        <taxon>Bacteria</taxon>
        <taxon>Bacillati</taxon>
        <taxon>Bacillota</taxon>
        <taxon>Erysipelotrichia</taxon>
        <taxon>Erysipelotrichales</taxon>
        <taxon>Coprobacillaceae</taxon>
        <taxon>Kandleria</taxon>
    </lineage>
</organism>
<dbReference type="InterPro" id="IPR013196">
    <property type="entry name" value="HTH_11"/>
</dbReference>
<dbReference type="Pfam" id="PF02829">
    <property type="entry name" value="3H"/>
    <property type="match status" value="1"/>
</dbReference>
<protein>
    <submittedName>
        <fullName evidence="4">Transcriptional repressor of de novo NAD biosynthesis</fullName>
    </submittedName>
</protein>
<feature type="domain" description="Helix-turn-helix type 11" evidence="3">
    <location>
        <begin position="6"/>
        <end position="58"/>
    </location>
</feature>
<dbReference type="InterPro" id="IPR004173">
    <property type="entry name" value="3H_domain"/>
</dbReference>
<dbReference type="PATRIC" id="fig|1410657.5.peg.2061"/>
<dbReference type="InterPro" id="IPR035922">
    <property type="entry name" value="3H_dom_sf"/>
</dbReference>
<evidence type="ECO:0000313" key="4">
    <source>
        <dbReference type="EMBL" id="KRN50503.1"/>
    </source>
</evidence>
<dbReference type="Gene3D" id="1.10.10.10">
    <property type="entry name" value="Winged helix-like DNA-binding domain superfamily/Winged helix DNA-binding domain"/>
    <property type="match status" value="1"/>
</dbReference>
<proteinExistence type="predicted"/>
<dbReference type="SUPFAM" id="SSF75500">
    <property type="entry name" value="Putative transcriptional regulator TM1602, C-terminal domain"/>
    <property type="match status" value="1"/>
</dbReference>
<dbReference type="PANTHER" id="PTHR40068:SF1">
    <property type="entry name" value="TRANSCRIPTION REPRESSOR NIAR-RELATED"/>
    <property type="match status" value="1"/>
</dbReference>
<reference evidence="4 5" key="1">
    <citation type="journal article" date="2015" name="Genome Announc.">
        <title>Expanding the biotechnology potential of lactobacilli through comparative genomics of 213 strains and associated genera.</title>
        <authorList>
            <person name="Sun Z."/>
            <person name="Harris H.M."/>
            <person name="McCann A."/>
            <person name="Guo C."/>
            <person name="Argimon S."/>
            <person name="Zhang W."/>
            <person name="Yang X."/>
            <person name="Jeffery I.B."/>
            <person name="Cooney J.C."/>
            <person name="Kagawa T.F."/>
            <person name="Liu W."/>
            <person name="Song Y."/>
            <person name="Salvetti E."/>
            <person name="Wrobel A."/>
            <person name="Rasinkangas P."/>
            <person name="Parkhill J."/>
            <person name="Rea M.C."/>
            <person name="O'Sullivan O."/>
            <person name="Ritari J."/>
            <person name="Douillard F.P."/>
            <person name="Paul Ross R."/>
            <person name="Yang R."/>
            <person name="Briner A.E."/>
            <person name="Felis G.E."/>
            <person name="de Vos W.M."/>
            <person name="Barrangou R."/>
            <person name="Klaenhammer T.R."/>
            <person name="Caufield P.W."/>
            <person name="Cui Y."/>
            <person name="Zhang H."/>
            <person name="O'Toole P.W."/>
        </authorList>
    </citation>
    <scope>NUCLEOTIDE SEQUENCE [LARGE SCALE GENOMIC DNA]</scope>
    <source>
        <strain evidence="4 5">DSM 20405</strain>
    </source>
</reference>
<gene>
    <name evidence="4" type="ORF">IV49_GL001997</name>
</gene>
<evidence type="ECO:0000259" key="2">
    <source>
        <dbReference type="Pfam" id="PF02829"/>
    </source>
</evidence>
<feature type="domain" description="3H" evidence="2">
    <location>
        <begin position="71"/>
        <end position="167"/>
    </location>
</feature>
<comment type="caution">
    <text evidence="4">The sequence shown here is derived from an EMBL/GenBank/DDBJ whole genome shotgun (WGS) entry which is preliminary data.</text>
</comment>
<dbReference type="Gene3D" id="3.30.1340.20">
    <property type="entry name" value="3H domain"/>
    <property type="match status" value="1"/>
</dbReference>
<feature type="binding site" evidence="1">
    <location>
        <position position="144"/>
    </location>
    <ligand>
        <name>Ni(2+)</name>
        <dbReference type="ChEBI" id="CHEBI:49786"/>
    </ligand>
</feature>
<dbReference type="AlphaFoldDB" id="A0A0R2HL15"/>
<evidence type="ECO:0000256" key="1">
    <source>
        <dbReference type="PIRSR" id="PIRSR037847-1"/>
    </source>
</evidence>
<keyword evidence="1" id="KW-0479">Metal-binding</keyword>
<feature type="binding site" evidence="1">
    <location>
        <position position="75"/>
    </location>
    <ligand>
        <name>Ni(2+)</name>
        <dbReference type="ChEBI" id="CHEBI:49786"/>
    </ligand>
</feature>
<dbReference type="PIRSF" id="PIRSF037847">
    <property type="entry name" value="NiaR"/>
    <property type="match status" value="1"/>
</dbReference>
<dbReference type="PANTHER" id="PTHR40068">
    <property type="entry name" value="TRANSCRIPTION REPRESSOR NIAR-RELATED"/>
    <property type="match status" value="1"/>
</dbReference>
<dbReference type="SUPFAM" id="SSF46785">
    <property type="entry name" value="Winged helix' DNA-binding domain"/>
    <property type="match status" value="1"/>
</dbReference>
<dbReference type="GO" id="GO:0046872">
    <property type="term" value="F:metal ion binding"/>
    <property type="evidence" value="ECO:0007669"/>
    <property type="project" value="UniProtKB-KW"/>
</dbReference>
<evidence type="ECO:0000259" key="3">
    <source>
        <dbReference type="Pfam" id="PF08279"/>
    </source>
</evidence>
<name>A0A0R2HL15_9FIRM</name>